<evidence type="ECO:0000313" key="2">
    <source>
        <dbReference type="Proteomes" id="UP000618445"/>
    </source>
</evidence>
<evidence type="ECO:0000313" key="1">
    <source>
        <dbReference type="EMBL" id="MBD2319620.1"/>
    </source>
</evidence>
<keyword evidence="2" id="KW-1185">Reference proteome</keyword>
<sequence length="57" mass="6929">MTQANLEKIRTLRQQIITETKYGFADWNLVQKLLDDLMINHRQYKQFAIKENITLYK</sequence>
<organism evidence="1 2">
    <name type="scientific">Phormidium tenue FACHB-1050</name>
    <dbReference type="NCBI Taxonomy" id="2692857"/>
    <lineage>
        <taxon>Bacteria</taxon>
        <taxon>Bacillati</taxon>
        <taxon>Cyanobacteriota</taxon>
        <taxon>Cyanophyceae</taxon>
        <taxon>Oscillatoriophycideae</taxon>
        <taxon>Oscillatoriales</taxon>
        <taxon>Oscillatoriaceae</taxon>
        <taxon>Phormidium</taxon>
    </lineage>
</organism>
<protein>
    <submittedName>
        <fullName evidence="1">Uncharacterized protein</fullName>
    </submittedName>
</protein>
<dbReference type="EMBL" id="JACJQY010000058">
    <property type="protein sequence ID" value="MBD2319620.1"/>
    <property type="molecule type" value="Genomic_DNA"/>
</dbReference>
<dbReference type="RefSeq" id="WP_190581820.1">
    <property type="nucleotide sequence ID" value="NZ_CAWPQU010000054.1"/>
</dbReference>
<dbReference type="Proteomes" id="UP000618445">
    <property type="component" value="Unassembled WGS sequence"/>
</dbReference>
<gene>
    <name evidence="1" type="ORF">H6G05_22630</name>
</gene>
<name>A0ABR8CHV9_9CYAN</name>
<accession>A0ABR8CHV9</accession>
<reference evidence="1 2" key="1">
    <citation type="journal article" date="2020" name="ISME J.">
        <title>Comparative genomics reveals insights into cyanobacterial evolution and habitat adaptation.</title>
        <authorList>
            <person name="Chen M.Y."/>
            <person name="Teng W.K."/>
            <person name="Zhao L."/>
            <person name="Hu C.X."/>
            <person name="Zhou Y.K."/>
            <person name="Han B.P."/>
            <person name="Song L.R."/>
            <person name="Shu W.S."/>
        </authorList>
    </citation>
    <scope>NUCLEOTIDE SEQUENCE [LARGE SCALE GENOMIC DNA]</scope>
    <source>
        <strain evidence="1 2">FACHB-1050</strain>
    </source>
</reference>
<proteinExistence type="predicted"/>
<comment type="caution">
    <text evidence="1">The sequence shown here is derived from an EMBL/GenBank/DDBJ whole genome shotgun (WGS) entry which is preliminary data.</text>
</comment>